<evidence type="ECO:0000256" key="1">
    <source>
        <dbReference type="ARBA" id="ARBA00004123"/>
    </source>
</evidence>
<dbReference type="Proteomes" id="UP001610432">
    <property type="component" value="Unassembled WGS sequence"/>
</dbReference>
<evidence type="ECO:0000259" key="9">
    <source>
        <dbReference type="PROSITE" id="PS50048"/>
    </source>
</evidence>
<evidence type="ECO:0000256" key="8">
    <source>
        <dbReference type="SAM" id="MobiDB-lite"/>
    </source>
</evidence>
<dbReference type="PROSITE" id="PS50048">
    <property type="entry name" value="ZN2_CY6_FUNGAL_2"/>
    <property type="match status" value="1"/>
</dbReference>
<accession>A0ABR4LYU9</accession>
<comment type="caution">
    <text evidence="10">The sequence shown here is derived from an EMBL/GenBank/DDBJ whole genome shotgun (WGS) entry which is preliminary data.</text>
</comment>
<evidence type="ECO:0000256" key="3">
    <source>
        <dbReference type="ARBA" id="ARBA00022833"/>
    </source>
</evidence>
<dbReference type="InterPro" id="IPR001138">
    <property type="entry name" value="Zn2Cys6_DnaBD"/>
</dbReference>
<dbReference type="CDD" id="cd12148">
    <property type="entry name" value="fungal_TF_MHR"/>
    <property type="match status" value="1"/>
</dbReference>
<keyword evidence="11" id="KW-1185">Reference proteome</keyword>
<evidence type="ECO:0000256" key="5">
    <source>
        <dbReference type="ARBA" id="ARBA00023125"/>
    </source>
</evidence>
<evidence type="ECO:0000256" key="2">
    <source>
        <dbReference type="ARBA" id="ARBA00022723"/>
    </source>
</evidence>
<keyword evidence="7" id="KW-0539">Nucleus</keyword>
<feature type="region of interest" description="Disordered" evidence="8">
    <location>
        <begin position="43"/>
        <end position="79"/>
    </location>
</feature>
<keyword evidence="5" id="KW-0238">DNA-binding</keyword>
<comment type="subcellular location">
    <subcellularLocation>
        <location evidence="1">Nucleus</location>
    </subcellularLocation>
</comment>
<reference evidence="10 11" key="1">
    <citation type="submission" date="2024-07" db="EMBL/GenBank/DDBJ databases">
        <title>Section-level genome sequencing and comparative genomics of Aspergillus sections Usti and Cavernicolus.</title>
        <authorList>
            <consortium name="Lawrence Berkeley National Laboratory"/>
            <person name="Nybo J.L."/>
            <person name="Vesth T.C."/>
            <person name="Theobald S."/>
            <person name="Frisvad J.C."/>
            <person name="Larsen T.O."/>
            <person name="Kjaerboelling I."/>
            <person name="Rothschild-Mancinelli K."/>
            <person name="Lyhne E.K."/>
            <person name="Kogle M.E."/>
            <person name="Barry K."/>
            <person name="Clum A."/>
            <person name="Na H."/>
            <person name="Ledsgaard L."/>
            <person name="Lin J."/>
            <person name="Lipzen A."/>
            <person name="Kuo A."/>
            <person name="Riley R."/>
            <person name="Mondo S."/>
            <person name="Labutti K."/>
            <person name="Haridas S."/>
            <person name="Pangalinan J."/>
            <person name="Salamov A.A."/>
            <person name="Simmons B.A."/>
            <person name="Magnuson J.K."/>
            <person name="Chen J."/>
            <person name="Drula E."/>
            <person name="Henrissat B."/>
            <person name="Wiebenga A."/>
            <person name="Lubbers R.J."/>
            <person name="Gomes A.C."/>
            <person name="Macurrencykelacurrency M.R."/>
            <person name="Stajich J."/>
            <person name="Grigoriev I.V."/>
            <person name="Mortensen U.H."/>
            <person name="De Vries R.P."/>
            <person name="Baker S.E."/>
            <person name="Andersen M.R."/>
        </authorList>
    </citation>
    <scope>NUCLEOTIDE SEQUENCE [LARGE SCALE GENOMIC DNA]</scope>
    <source>
        <strain evidence="10 11">CBS 449.75</strain>
    </source>
</reference>
<dbReference type="Gene3D" id="4.10.240.10">
    <property type="entry name" value="Zn(2)-C6 fungal-type DNA-binding domain"/>
    <property type="match status" value="1"/>
</dbReference>
<dbReference type="PANTHER" id="PTHR31668">
    <property type="entry name" value="GLUCOSE TRANSPORT TRANSCRIPTION REGULATOR RGT1-RELATED-RELATED"/>
    <property type="match status" value="1"/>
</dbReference>
<gene>
    <name evidence="10" type="ORF">BJX67DRAFT_346855</name>
</gene>
<dbReference type="InterPro" id="IPR050797">
    <property type="entry name" value="Carb_Metab_Trans_Reg"/>
</dbReference>
<dbReference type="PROSITE" id="PS00463">
    <property type="entry name" value="ZN2_CY6_FUNGAL_1"/>
    <property type="match status" value="1"/>
</dbReference>
<evidence type="ECO:0000256" key="7">
    <source>
        <dbReference type="ARBA" id="ARBA00023242"/>
    </source>
</evidence>
<dbReference type="SUPFAM" id="SSF57701">
    <property type="entry name" value="Zn2/Cys6 DNA-binding domain"/>
    <property type="match status" value="1"/>
</dbReference>
<dbReference type="EMBL" id="JBFXLQ010000008">
    <property type="protein sequence ID" value="KAL2869710.1"/>
    <property type="molecule type" value="Genomic_DNA"/>
</dbReference>
<keyword evidence="6" id="KW-0804">Transcription</keyword>
<dbReference type="SMART" id="SM00066">
    <property type="entry name" value="GAL4"/>
    <property type="match status" value="1"/>
</dbReference>
<organism evidence="10 11">
    <name type="scientific">Aspergillus lucknowensis</name>
    <dbReference type="NCBI Taxonomy" id="176173"/>
    <lineage>
        <taxon>Eukaryota</taxon>
        <taxon>Fungi</taxon>
        <taxon>Dikarya</taxon>
        <taxon>Ascomycota</taxon>
        <taxon>Pezizomycotina</taxon>
        <taxon>Eurotiomycetes</taxon>
        <taxon>Eurotiomycetidae</taxon>
        <taxon>Eurotiales</taxon>
        <taxon>Aspergillaceae</taxon>
        <taxon>Aspergillus</taxon>
        <taxon>Aspergillus subgen. Nidulantes</taxon>
    </lineage>
</organism>
<dbReference type="Pfam" id="PF00172">
    <property type="entry name" value="Zn_clus"/>
    <property type="match status" value="1"/>
</dbReference>
<dbReference type="CDD" id="cd00067">
    <property type="entry name" value="GAL4"/>
    <property type="match status" value="1"/>
</dbReference>
<evidence type="ECO:0000313" key="10">
    <source>
        <dbReference type="EMBL" id="KAL2869710.1"/>
    </source>
</evidence>
<proteinExistence type="predicted"/>
<evidence type="ECO:0000256" key="4">
    <source>
        <dbReference type="ARBA" id="ARBA00023015"/>
    </source>
</evidence>
<dbReference type="PANTHER" id="PTHR31668:SF18">
    <property type="entry name" value="MALTOSE FERMENTATION REGULATORY PROTEIN MAL13-RELATED"/>
    <property type="match status" value="1"/>
</dbReference>
<dbReference type="InterPro" id="IPR036864">
    <property type="entry name" value="Zn2-C6_fun-type_DNA-bd_sf"/>
</dbReference>
<keyword evidence="4" id="KW-0805">Transcription regulation</keyword>
<protein>
    <recommendedName>
        <fullName evidence="9">Zn(2)-C6 fungal-type domain-containing protein</fullName>
    </recommendedName>
</protein>
<evidence type="ECO:0000313" key="11">
    <source>
        <dbReference type="Proteomes" id="UP001610432"/>
    </source>
</evidence>
<sequence>MLHRRACDQCAARKAKCDRRSPCRRCKALNLSCTVLREYAKPGPKGPWAHKKRSGPQAQQVEAGSLGESVAGDAGHNPDADERVSFTAIQRYLHIYSVESYSLWPVVDIDEMNTRLLDRSDLGVYPLCAALAAVTLQRQIRLGIPDNQRQPQDEGERLAAGSEKARASLLYDHRPDTDILLSSFFLHIYYANKGQISKATLLLREAITLAQLLELDQAKHYTTVSTVDVQLHLRIVWLLHITERGHATRFDFPRILHLDPNLPALQAIDNAGLLPFISMCRLFQTFGSAMDGLAFDLVPDFFLGMDTRLQTQELLANSPDSQRVDFLITKQWMRMILWKRAMFHVPLSDTCEDSLSISFPEHVARRVAAYVTDFPRGVVDSHGLGIQMKLADIAISLADVLSCVPQRPAQGQVMRIGPADILHCLAEFLVSHPNNVNPRLNLLKEKISGRVWSFPLKYPRGVDEDVRDKRSYAVANDRRMIPGTN</sequence>
<keyword evidence="3" id="KW-0862">Zinc</keyword>
<feature type="domain" description="Zn(2)-C6 fungal-type" evidence="9">
    <location>
        <begin position="6"/>
        <end position="35"/>
    </location>
</feature>
<keyword evidence="2" id="KW-0479">Metal-binding</keyword>
<feature type="non-terminal residue" evidence="10">
    <location>
        <position position="485"/>
    </location>
</feature>
<dbReference type="RefSeq" id="XP_070888689.1">
    <property type="nucleotide sequence ID" value="XM_071028455.1"/>
</dbReference>
<name>A0ABR4LYU9_9EURO</name>
<dbReference type="GeneID" id="98143527"/>
<evidence type="ECO:0000256" key="6">
    <source>
        <dbReference type="ARBA" id="ARBA00023163"/>
    </source>
</evidence>